<sequence length="206" mass="23230">MQTFHGTFGGTPIHLPASPQVSFRFACDNLAPSEECFSAPWRNPGDLLHSDPHALPSLRFTEIRIDAIDPDCRSLDNFGCLPPSAQLEWCDKRPDQASRLWCTETPTRTVFFYIEPRSYSDTRREDLQPAPWPPVGIDGEGNLVRYSCDHRFGGSGGWCGLAQPVAPGVVAWLKLLRYRDGSTYMRARDWSPHINRLWADMTAPQP</sequence>
<comment type="caution">
    <text evidence="1">The sequence shown here is derived from an EMBL/GenBank/DDBJ whole genome shotgun (WGS) entry which is preliminary data.</text>
</comment>
<proteinExistence type="predicted"/>
<evidence type="ECO:0000313" key="2">
    <source>
        <dbReference type="Proteomes" id="UP001597108"/>
    </source>
</evidence>
<dbReference type="RefSeq" id="WP_386077096.1">
    <property type="nucleotide sequence ID" value="NZ_JBHTJT010000048.1"/>
</dbReference>
<organism evidence="1 2">
    <name type="scientific">Tropicimonas aquimaris</name>
    <dbReference type="NCBI Taxonomy" id="914152"/>
    <lineage>
        <taxon>Bacteria</taxon>
        <taxon>Pseudomonadati</taxon>
        <taxon>Pseudomonadota</taxon>
        <taxon>Alphaproteobacteria</taxon>
        <taxon>Rhodobacterales</taxon>
        <taxon>Roseobacteraceae</taxon>
        <taxon>Tropicimonas</taxon>
    </lineage>
</organism>
<evidence type="ECO:0000313" key="1">
    <source>
        <dbReference type="EMBL" id="MFD0981843.1"/>
    </source>
</evidence>
<keyword evidence="2" id="KW-1185">Reference proteome</keyword>
<dbReference type="EMBL" id="JBHTJT010000048">
    <property type="protein sequence ID" value="MFD0981843.1"/>
    <property type="molecule type" value="Genomic_DNA"/>
</dbReference>
<accession>A0ABW3IWN8</accession>
<gene>
    <name evidence="1" type="ORF">ACFQ2S_19595</name>
</gene>
<protein>
    <submittedName>
        <fullName evidence="1">Uncharacterized protein</fullName>
    </submittedName>
</protein>
<name>A0ABW3IWN8_9RHOB</name>
<reference evidence="2" key="1">
    <citation type="journal article" date="2019" name="Int. J. Syst. Evol. Microbiol.">
        <title>The Global Catalogue of Microorganisms (GCM) 10K type strain sequencing project: providing services to taxonomists for standard genome sequencing and annotation.</title>
        <authorList>
            <consortium name="The Broad Institute Genomics Platform"/>
            <consortium name="The Broad Institute Genome Sequencing Center for Infectious Disease"/>
            <person name="Wu L."/>
            <person name="Ma J."/>
        </authorList>
    </citation>
    <scope>NUCLEOTIDE SEQUENCE [LARGE SCALE GENOMIC DNA]</scope>
    <source>
        <strain evidence="2">CCUG 60524</strain>
    </source>
</reference>
<dbReference type="Proteomes" id="UP001597108">
    <property type="component" value="Unassembled WGS sequence"/>
</dbReference>